<dbReference type="Proteomes" id="UP001497623">
    <property type="component" value="Unassembled WGS sequence"/>
</dbReference>
<gene>
    <name evidence="1" type="ORF">MNOR_LOCUS6781</name>
</gene>
<comment type="caution">
    <text evidence="1">The sequence shown here is derived from an EMBL/GenBank/DDBJ whole genome shotgun (WGS) entry which is preliminary data.</text>
</comment>
<evidence type="ECO:0000313" key="1">
    <source>
        <dbReference type="EMBL" id="CAL4067872.1"/>
    </source>
</evidence>
<sequence>PGKQCWGKDGVRGYCGVISSDTWVDDEGADQPAEIGGLHLSFGDWKCNDFSKKACITNNLPCGEGAYCGPYKKLSDGSQRCVNGVWEPSGDDNCPDKTLCCDSRFDILVNFLGLFRAEKNPEE</sequence>
<name>A0AAV2Q240_MEGNR</name>
<organism evidence="1 2">
    <name type="scientific">Meganyctiphanes norvegica</name>
    <name type="common">Northern krill</name>
    <name type="synonym">Thysanopoda norvegica</name>
    <dbReference type="NCBI Taxonomy" id="48144"/>
    <lineage>
        <taxon>Eukaryota</taxon>
        <taxon>Metazoa</taxon>
        <taxon>Ecdysozoa</taxon>
        <taxon>Arthropoda</taxon>
        <taxon>Crustacea</taxon>
        <taxon>Multicrustacea</taxon>
        <taxon>Malacostraca</taxon>
        <taxon>Eumalacostraca</taxon>
        <taxon>Eucarida</taxon>
        <taxon>Euphausiacea</taxon>
        <taxon>Euphausiidae</taxon>
        <taxon>Meganyctiphanes</taxon>
    </lineage>
</organism>
<proteinExistence type="predicted"/>
<keyword evidence="2" id="KW-1185">Reference proteome</keyword>
<accession>A0AAV2Q240</accession>
<protein>
    <submittedName>
        <fullName evidence="1">Uncharacterized protein</fullName>
    </submittedName>
</protein>
<evidence type="ECO:0000313" key="2">
    <source>
        <dbReference type="Proteomes" id="UP001497623"/>
    </source>
</evidence>
<feature type="non-terminal residue" evidence="1">
    <location>
        <position position="1"/>
    </location>
</feature>
<dbReference type="AlphaFoldDB" id="A0AAV2Q240"/>
<reference evidence="1 2" key="1">
    <citation type="submission" date="2024-05" db="EMBL/GenBank/DDBJ databases">
        <authorList>
            <person name="Wallberg A."/>
        </authorList>
    </citation>
    <scope>NUCLEOTIDE SEQUENCE [LARGE SCALE GENOMIC DNA]</scope>
</reference>
<dbReference type="EMBL" id="CAXKWB010002861">
    <property type="protein sequence ID" value="CAL4067872.1"/>
    <property type="molecule type" value="Genomic_DNA"/>
</dbReference>